<feature type="domain" description="DNA-binding protein Rv2175c wHTH" evidence="2">
    <location>
        <begin position="28"/>
        <end position="75"/>
    </location>
</feature>
<organism evidence="3 4">
    <name type="scientific">Quadrisphaera granulorum</name>
    <dbReference type="NCBI Taxonomy" id="317664"/>
    <lineage>
        <taxon>Bacteria</taxon>
        <taxon>Bacillati</taxon>
        <taxon>Actinomycetota</taxon>
        <taxon>Actinomycetes</taxon>
        <taxon>Kineosporiales</taxon>
        <taxon>Kineosporiaceae</taxon>
        <taxon>Quadrisphaera</taxon>
    </lineage>
</organism>
<dbReference type="AlphaFoldDB" id="A0A316A9P6"/>
<dbReference type="EMBL" id="QGDQ01000011">
    <property type="protein sequence ID" value="PWJ53720.1"/>
    <property type="molecule type" value="Genomic_DNA"/>
</dbReference>
<feature type="domain" description="Rv2175c C-terminal" evidence="1">
    <location>
        <begin position="85"/>
        <end position="138"/>
    </location>
</feature>
<comment type="caution">
    <text evidence="3">The sequence shown here is derived from an EMBL/GenBank/DDBJ whole genome shotgun (WGS) entry which is preliminary data.</text>
</comment>
<name>A0A316A9P6_9ACTN</name>
<keyword evidence="4" id="KW-1185">Reference proteome</keyword>
<evidence type="ECO:0000259" key="1">
    <source>
        <dbReference type="Pfam" id="PF18367"/>
    </source>
</evidence>
<proteinExistence type="predicted"/>
<accession>A0A316A9P6</accession>
<dbReference type="Pfam" id="PF21531">
    <property type="entry name" value="Rv2175c_wHTH"/>
    <property type="match status" value="1"/>
</dbReference>
<gene>
    <name evidence="3" type="ORF">BXY45_111123</name>
</gene>
<dbReference type="InterPro" id="IPR041098">
    <property type="entry name" value="Rv2175c_C"/>
</dbReference>
<evidence type="ECO:0000313" key="4">
    <source>
        <dbReference type="Proteomes" id="UP000245469"/>
    </source>
</evidence>
<evidence type="ECO:0000313" key="3">
    <source>
        <dbReference type="EMBL" id="PWJ53720.1"/>
    </source>
</evidence>
<dbReference type="InterPro" id="IPR048576">
    <property type="entry name" value="Rv2175c_wHTH"/>
</dbReference>
<sequence>MASLTKPLRWQALRVADVSEELAILAELVPDDGWLTVPDIVERLGSDVPKVRRMIDERLLLGVRRGTPKVLQIPTLLVEPEPMVSLPGTLTVLFDAGFSDAEALRWLFTPDEALGCAPVEALRNNRIAPVRRRAQVLGY</sequence>
<dbReference type="GO" id="GO:0003677">
    <property type="term" value="F:DNA binding"/>
    <property type="evidence" value="ECO:0007669"/>
    <property type="project" value="InterPro"/>
</dbReference>
<dbReference type="Pfam" id="PF18367">
    <property type="entry name" value="Rv2175c_C"/>
    <property type="match status" value="1"/>
</dbReference>
<dbReference type="Proteomes" id="UP000245469">
    <property type="component" value="Unassembled WGS sequence"/>
</dbReference>
<protein>
    <submittedName>
        <fullName evidence="3">Uncharacterized protein</fullName>
    </submittedName>
</protein>
<evidence type="ECO:0000259" key="2">
    <source>
        <dbReference type="Pfam" id="PF21531"/>
    </source>
</evidence>
<reference evidence="3 4" key="1">
    <citation type="submission" date="2018-03" db="EMBL/GenBank/DDBJ databases">
        <title>Genomic Encyclopedia of Archaeal and Bacterial Type Strains, Phase II (KMG-II): from individual species to whole genera.</title>
        <authorList>
            <person name="Goeker M."/>
        </authorList>
    </citation>
    <scope>NUCLEOTIDE SEQUENCE [LARGE SCALE GENOMIC DNA]</scope>
    <source>
        <strain evidence="3 4">DSM 44889</strain>
    </source>
</reference>